<evidence type="ECO:0000313" key="2">
    <source>
        <dbReference type="Proteomes" id="UP001597151"/>
    </source>
</evidence>
<gene>
    <name evidence="1" type="ORF">ACFQ3C_01075</name>
</gene>
<evidence type="ECO:0000313" key="1">
    <source>
        <dbReference type="EMBL" id="MFD1193259.1"/>
    </source>
</evidence>
<dbReference type="Proteomes" id="UP001597151">
    <property type="component" value="Unassembled WGS sequence"/>
</dbReference>
<protein>
    <submittedName>
        <fullName evidence="1">DUF6497 family protein</fullName>
    </submittedName>
</protein>
<dbReference type="RefSeq" id="WP_380788352.1">
    <property type="nucleotide sequence ID" value="NZ_JBHTKR010000001.1"/>
</dbReference>
<sequence length="135" mass="14435">MRTGAVVSVAALGFALSGIAGLALAGTGVVLPSGLEAGLLEGFVEVQPDGARWARFRYVMPALAEGGDFDRVQDDFIVLCETQALPMLSDAGEDVSQIIVSLMDKPLEFGQSDSGSVQYFEIFAIREGRCIWEEF</sequence>
<dbReference type="InterPro" id="IPR045467">
    <property type="entry name" value="DUF6497"/>
</dbReference>
<reference evidence="2" key="1">
    <citation type="journal article" date="2019" name="Int. J. Syst. Evol. Microbiol.">
        <title>The Global Catalogue of Microorganisms (GCM) 10K type strain sequencing project: providing services to taxonomists for standard genome sequencing and annotation.</title>
        <authorList>
            <consortium name="The Broad Institute Genomics Platform"/>
            <consortium name="The Broad Institute Genome Sequencing Center for Infectious Disease"/>
            <person name="Wu L."/>
            <person name="Ma J."/>
        </authorList>
    </citation>
    <scope>NUCLEOTIDE SEQUENCE [LARGE SCALE GENOMIC DNA]</scope>
    <source>
        <strain evidence="2">CCUG 55328</strain>
    </source>
</reference>
<dbReference type="EMBL" id="JBHTKR010000001">
    <property type="protein sequence ID" value="MFD1193259.1"/>
    <property type="molecule type" value="Genomic_DNA"/>
</dbReference>
<dbReference type="Pfam" id="PF20107">
    <property type="entry name" value="DUF6497"/>
    <property type="match status" value="1"/>
</dbReference>
<name>A0ABW3T7V1_9RHOB</name>
<accession>A0ABW3T7V1</accession>
<organism evidence="1 2">
    <name type="scientific">Seohaeicola saemankumensis</name>
    <dbReference type="NCBI Taxonomy" id="481181"/>
    <lineage>
        <taxon>Bacteria</taxon>
        <taxon>Pseudomonadati</taxon>
        <taxon>Pseudomonadota</taxon>
        <taxon>Alphaproteobacteria</taxon>
        <taxon>Rhodobacterales</taxon>
        <taxon>Roseobacteraceae</taxon>
        <taxon>Seohaeicola</taxon>
    </lineage>
</organism>
<comment type="caution">
    <text evidence="1">The sequence shown here is derived from an EMBL/GenBank/DDBJ whole genome shotgun (WGS) entry which is preliminary data.</text>
</comment>
<keyword evidence="2" id="KW-1185">Reference proteome</keyword>
<proteinExistence type="predicted"/>